<sequence length="65" mass="7149">MYTAVALKAEHNNSTLTYEEPESEPDIPRPLLAVEDGDDDASEIYVDIEILKTLAINLLTSTDPS</sequence>
<evidence type="ECO:0000256" key="1">
    <source>
        <dbReference type="SAM" id="MobiDB-lite"/>
    </source>
</evidence>
<evidence type="ECO:0000313" key="2">
    <source>
        <dbReference type="EMBL" id="MPC17652.1"/>
    </source>
</evidence>
<comment type="caution">
    <text evidence="2">The sequence shown here is derived from an EMBL/GenBank/DDBJ whole genome shotgun (WGS) entry which is preliminary data.</text>
</comment>
<proteinExistence type="predicted"/>
<accession>A0A5B7D8W8</accession>
<dbReference type="AlphaFoldDB" id="A0A5B7D8W8"/>
<name>A0A5B7D8W8_PORTR</name>
<reference evidence="2 3" key="1">
    <citation type="submission" date="2019-05" db="EMBL/GenBank/DDBJ databases">
        <title>Another draft genome of Portunus trituberculatus and its Hox gene families provides insights of decapod evolution.</title>
        <authorList>
            <person name="Jeong J.-H."/>
            <person name="Song I."/>
            <person name="Kim S."/>
            <person name="Choi T."/>
            <person name="Kim D."/>
            <person name="Ryu S."/>
            <person name="Kim W."/>
        </authorList>
    </citation>
    <scope>NUCLEOTIDE SEQUENCE [LARGE SCALE GENOMIC DNA]</scope>
    <source>
        <tissue evidence="2">Muscle</tissue>
    </source>
</reference>
<keyword evidence="3" id="KW-1185">Reference proteome</keyword>
<evidence type="ECO:0000313" key="3">
    <source>
        <dbReference type="Proteomes" id="UP000324222"/>
    </source>
</evidence>
<dbReference type="Proteomes" id="UP000324222">
    <property type="component" value="Unassembled WGS sequence"/>
</dbReference>
<protein>
    <submittedName>
        <fullName evidence="2">Uncharacterized protein</fullName>
    </submittedName>
</protein>
<dbReference type="EMBL" id="VSRR010000609">
    <property type="protein sequence ID" value="MPC17652.1"/>
    <property type="molecule type" value="Genomic_DNA"/>
</dbReference>
<gene>
    <name evidence="2" type="ORF">E2C01_010515</name>
</gene>
<organism evidence="2 3">
    <name type="scientific">Portunus trituberculatus</name>
    <name type="common">Swimming crab</name>
    <name type="synonym">Neptunus trituberculatus</name>
    <dbReference type="NCBI Taxonomy" id="210409"/>
    <lineage>
        <taxon>Eukaryota</taxon>
        <taxon>Metazoa</taxon>
        <taxon>Ecdysozoa</taxon>
        <taxon>Arthropoda</taxon>
        <taxon>Crustacea</taxon>
        <taxon>Multicrustacea</taxon>
        <taxon>Malacostraca</taxon>
        <taxon>Eumalacostraca</taxon>
        <taxon>Eucarida</taxon>
        <taxon>Decapoda</taxon>
        <taxon>Pleocyemata</taxon>
        <taxon>Brachyura</taxon>
        <taxon>Eubrachyura</taxon>
        <taxon>Portunoidea</taxon>
        <taxon>Portunidae</taxon>
        <taxon>Portuninae</taxon>
        <taxon>Portunus</taxon>
    </lineage>
</organism>
<feature type="region of interest" description="Disordered" evidence="1">
    <location>
        <begin position="11"/>
        <end position="30"/>
    </location>
</feature>